<sequence>MELSGLKPLYASMKQQHLERVKFTVLINEVQFEVMYFIDEIPHSLGIGVRAHNFFFEIEVKKDFIINPYLGENYSKIYEILGLTASGEAFSPVKFFNDINKGIPNSVNKSDVPMPNEIISYRNNVEEADKIYFWTWRDNNVRNEKVSPENLEKTRKLLSYEAYKMCKEKNISSCWTADRTKAATNFMLPN</sequence>
<dbReference type="OrthoDB" id="9134802at2"/>
<dbReference type="AlphaFoldDB" id="A0A8J3F2G9"/>
<comment type="caution">
    <text evidence="1">The sequence shown here is derived from an EMBL/GenBank/DDBJ whole genome shotgun (WGS) entry which is preliminary data.</text>
</comment>
<name>A0A8J3F2G9_9BACI</name>
<dbReference type="Pfam" id="PF19503">
    <property type="entry name" value="DUF6037"/>
    <property type="match status" value="1"/>
</dbReference>
<reference evidence="2" key="1">
    <citation type="journal article" date="2019" name="Int. J. Syst. Evol. Microbiol.">
        <title>The Global Catalogue of Microorganisms (GCM) 10K type strain sequencing project: providing services to taxonomists for standard genome sequencing and annotation.</title>
        <authorList>
            <consortium name="The Broad Institute Genomics Platform"/>
            <consortium name="The Broad Institute Genome Sequencing Center for Infectious Disease"/>
            <person name="Wu L."/>
            <person name="Ma J."/>
        </authorList>
    </citation>
    <scope>NUCLEOTIDE SEQUENCE [LARGE SCALE GENOMIC DNA]</scope>
    <source>
        <strain evidence="2">CGMCC 1.14993</strain>
    </source>
</reference>
<keyword evidence="2" id="KW-1185">Reference proteome</keyword>
<dbReference type="Proteomes" id="UP000626244">
    <property type="component" value="Unassembled WGS sequence"/>
</dbReference>
<dbReference type="InterPro" id="IPR046100">
    <property type="entry name" value="DUF6037"/>
</dbReference>
<gene>
    <name evidence="1" type="ORF">GCM10007380_40540</name>
</gene>
<protein>
    <submittedName>
        <fullName evidence="1">Uncharacterized protein</fullName>
    </submittedName>
</protein>
<organism evidence="1 2">
    <name type="scientific">Gottfriedia solisilvae</name>
    <dbReference type="NCBI Taxonomy" id="1516104"/>
    <lineage>
        <taxon>Bacteria</taxon>
        <taxon>Bacillati</taxon>
        <taxon>Bacillota</taxon>
        <taxon>Bacilli</taxon>
        <taxon>Bacillales</taxon>
        <taxon>Bacillaceae</taxon>
        <taxon>Gottfriedia</taxon>
    </lineage>
</organism>
<dbReference type="EMBL" id="BMHB01000004">
    <property type="protein sequence ID" value="GGI17959.1"/>
    <property type="molecule type" value="Genomic_DNA"/>
</dbReference>
<evidence type="ECO:0000313" key="2">
    <source>
        <dbReference type="Proteomes" id="UP000626244"/>
    </source>
</evidence>
<accession>A0A8J3F2G9</accession>
<evidence type="ECO:0000313" key="1">
    <source>
        <dbReference type="EMBL" id="GGI17959.1"/>
    </source>
</evidence>
<proteinExistence type="predicted"/>